<dbReference type="EMBL" id="JASPKZ010009357">
    <property type="protein sequence ID" value="KAJ9577482.1"/>
    <property type="molecule type" value="Genomic_DNA"/>
</dbReference>
<evidence type="ECO:0008006" key="6">
    <source>
        <dbReference type="Google" id="ProtNLM"/>
    </source>
</evidence>
<dbReference type="Pfam" id="PF06585">
    <property type="entry name" value="JHBP"/>
    <property type="match status" value="1"/>
</dbReference>
<dbReference type="GO" id="GO:0007623">
    <property type="term" value="P:circadian rhythm"/>
    <property type="evidence" value="ECO:0007669"/>
    <property type="project" value="UniProtKB-ARBA"/>
</dbReference>
<evidence type="ECO:0000313" key="4">
    <source>
        <dbReference type="EMBL" id="KAJ9577482.1"/>
    </source>
</evidence>
<dbReference type="PANTHER" id="PTHR11008:SF31">
    <property type="entry name" value="PROTEIN TAKEOUT-LIKE PROTEIN"/>
    <property type="match status" value="1"/>
</dbReference>
<gene>
    <name evidence="4" type="ORF">L9F63_005983</name>
</gene>
<dbReference type="Gene3D" id="3.15.10.30">
    <property type="entry name" value="Haemolymph juvenile hormone binding protein"/>
    <property type="match status" value="1"/>
</dbReference>
<dbReference type="Proteomes" id="UP001233999">
    <property type="component" value="Unassembled WGS sequence"/>
</dbReference>
<organism evidence="4 5">
    <name type="scientific">Diploptera punctata</name>
    <name type="common">Pacific beetle cockroach</name>
    <dbReference type="NCBI Taxonomy" id="6984"/>
    <lineage>
        <taxon>Eukaryota</taxon>
        <taxon>Metazoa</taxon>
        <taxon>Ecdysozoa</taxon>
        <taxon>Arthropoda</taxon>
        <taxon>Hexapoda</taxon>
        <taxon>Insecta</taxon>
        <taxon>Pterygota</taxon>
        <taxon>Neoptera</taxon>
        <taxon>Polyneoptera</taxon>
        <taxon>Dictyoptera</taxon>
        <taxon>Blattodea</taxon>
        <taxon>Blaberoidea</taxon>
        <taxon>Blaberidae</taxon>
        <taxon>Diplopterinae</taxon>
        <taxon>Diploptera</taxon>
    </lineage>
</organism>
<dbReference type="InterPro" id="IPR010562">
    <property type="entry name" value="Haemolymph_juvenile_hormone-bd"/>
</dbReference>
<keyword evidence="2" id="KW-0090">Biological rhythms</keyword>
<protein>
    <recommendedName>
        <fullName evidence="6">Protein takeout</fullName>
    </recommendedName>
</protein>
<dbReference type="AlphaFoldDB" id="A0AAD8E5N9"/>
<name>A0AAD8E5N9_DIPPU</name>
<dbReference type="InterPro" id="IPR038606">
    <property type="entry name" value="To_sf"/>
</dbReference>
<accession>A0AAD8E5N9</accession>
<comment type="similarity">
    <text evidence="3">Belongs to the TO family.</text>
</comment>
<dbReference type="FunFam" id="3.15.10.30:FF:000001">
    <property type="entry name" value="Takeout-like protein 1"/>
    <property type="match status" value="1"/>
</dbReference>
<evidence type="ECO:0000313" key="5">
    <source>
        <dbReference type="Proteomes" id="UP001233999"/>
    </source>
</evidence>
<keyword evidence="5" id="KW-1185">Reference proteome</keyword>
<evidence type="ECO:0000256" key="2">
    <source>
        <dbReference type="ARBA" id="ARBA00023108"/>
    </source>
</evidence>
<dbReference type="GO" id="GO:0005615">
    <property type="term" value="C:extracellular space"/>
    <property type="evidence" value="ECO:0007669"/>
    <property type="project" value="TreeGrafter"/>
</dbReference>
<keyword evidence="1" id="KW-0732">Signal</keyword>
<reference evidence="4" key="2">
    <citation type="submission" date="2023-05" db="EMBL/GenBank/DDBJ databases">
        <authorList>
            <person name="Fouks B."/>
        </authorList>
    </citation>
    <scope>NUCLEOTIDE SEQUENCE</scope>
    <source>
        <strain evidence="4">Stay&amp;Tobe</strain>
        <tissue evidence="4">Testes</tissue>
    </source>
</reference>
<evidence type="ECO:0000256" key="3">
    <source>
        <dbReference type="ARBA" id="ARBA00060902"/>
    </source>
</evidence>
<reference evidence="4" key="1">
    <citation type="journal article" date="2023" name="IScience">
        <title>Live-bearing cockroach genome reveals convergent evolutionary mechanisms linked to viviparity in insects and beyond.</title>
        <authorList>
            <person name="Fouks B."/>
            <person name="Harrison M.C."/>
            <person name="Mikhailova A.A."/>
            <person name="Marchal E."/>
            <person name="English S."/>
            <person name="Carruthers M."/>
            <person name="Jennings E.C."/>
            <person name="Chiamaka E.L."/>
            <person name="Frigard R.A."/>
            <person name="Pippel M."/>
            <person name="Attardo G.M."/>
            <person name="Benoit J.B."/>
            <person name="Bornberg-Bauer E."/>
            <person name="Tobe S.S."/>
        </authorList>
    </citation>
    <scope>NUCLEOTIDE SEQUENCE</scope>
    <source>
        <strain evidence="4">Stay&amp;Tobe</strain>
    </source>
</reference>
<comment type="caution">
    <text evidence="4">The sequence shown here is derived from an EMBL/GenBank/DDBJ whole genome shotgun (WGS) entry which is preliminary data.</text>
</comment>
<sequence>MACTGIPELGVTEIEPVYIDEIAIALVRDLMATELYSGTSKLRTQQLDSRGTDLDTLQFQLSFYAPLINARAHYRSSGVLIMVKASGGGDYWGEYEGVKAKVYFRARPHQVQGHTFLQVEDAKMDFAVRNIKMGIENLHNGNDVMKAALNLFINSNSQELLQEMKPDIKKKMLLKMKNFINNVFTRIPYDMWVVD</sequence>
<evidence type="ECO:0000256" key="1">
    <source>
        <dbReference type="ARBA" id="ARBA00022729"/>
    </source>
</evidence>
<dbReference type="SMART" id="SM00700">
    <property type="entry name" value="JHBP"/>
    <property type="match status" value="1"/>
</dbReference>
<dbReference type="PANTHER" id="PTHR11008">
    <property type="entry name" value="PROTEIN TAKEOUT-LIKE PROTEIN"/>
    <property type="match status" value="1"/>
</dbReference>
<proteinExistence type="inferred from homology"/>